<dbReference type="Gene3D" id="3.30.1240.10">
    <property type="match status" value="1"/>
</dbReference>
<dbReference type="Gene3D" id="3.40.50.1000">
    <property type="entry name" value="HAD superfamily/HAD-like"/>
    <property type="match status" value="1"/>
</dbReference>
<dbReference type="InterPro" id="IPR023214">
    <property type="entry name" value="HAD_sf"/>
</dbReference>
<dbReference type="InterPro" id="IPR006379">
    <property type="entry name" value="HAD-SF_hydro_IIB"/>
</dbReference>
<organism evidence="2 3">
    <name type="scientific">Paenibacillus chitinolyticus</name>
    <dbReference type="NCBI Taxonomy" id="79263"/>
    <lineage>
        <taxon>Bacteria</taxon>
        <taxon>Bacillati</taxon>
        <taxon>Bacillota</taxon>
        <taxon>Bacilli</taxon>
        <taxon>Bacillales</taxon>
        <taxon>Paenibacillaceae</taxon>
        <taxon>Paenibacillus</taxon>
    </lineage>
</organism>
<evidence type="ECO:0000313" key="2">
    <source>
        <dbReference type="EMBL" id="QAV18639.1"/>
    </source>
</evidence>
<name>A0A410WW29_9BACL</name>
<keyword evidence="4" id="KW-1185">Reference proteome</keyword>
<reference evidence="2 3" key="1">
    <citation type="submission" date="2018-01" db="EMBL/GenBank/DDBJ databases">
        <title>The whole genome sequencing and assembly of Paenibacillus chitinolyticus KCCM 41400 strain.</title>
        <authorList>
            <person name="Kim J.-Y."/>
            <person name="Park M.-K."/>
            <person name="Lee Y.-J."/>
            <person name="Yi H."/>
            <person name="Bahn Y.-S."/>
            <person name="Kim J.F."/>
            <person name="Lee D.-W."/>
        </authorList>
    </citation>
    <scope>NUCLEOTIDE SEQUENCE [LARGE SCALE GENOMIC DNA]</scope>
    <source>
        <strain evidence="2 3">KCCM 41400</strain>
    </source>
</reference>
<dbReference type="GO" id="GO:0016791">
    <property type="term" value="F:phosphatase activity"/>
    <property type="evidence" value="ECO:0007669"/>
    <property type="project" value="TreeGrafter"/>
</dbReference>
<dbReference type="PANTHER" id="PTHR10000:SF8">
    <property type="entry name" value="HAD SUPERFAMILY HYDROLASE-LIKE, TYPE 3"/>
    <property type="match status" value="1"/>
</dbReference>
<evidence type="ECO:0000313" key="1">
    <source>
        <dbReference type="EMBL" id="MCY9597652.1"/>
    </source>
</evidence>
<dbReference type="GO" id="GO:0005829">
    <property type="term" value="C:cytosol"/>
    <property type="evidence" value="ECO:0007669"/>
    <property type="project" value="TreeGrafter"/>
</dbReference>
<dbReference type="Proteomes" id="UP000288943">
    <property type="component" value="Chromosome"/>
</dbReference>
<dbReference type="EMBL" id="JAMDMJ010000023">
    <property type="protein sequence ID" value="MCY9597652.1"/>
    <property type="molecule type" value="Genomic_DNA"/>
</dbReference>
<dbReference type="AlphaFoldDB" id="A0A410WW29"/>
<dbReference type="InterPro" id="IPR000150">
    <property type="entry name" value="Cof"/>
</dbReference>
<dbReference type="GO" id="GO:0000287">
    <property type="term" value="F:magnesium ion binding"/>
    <property type="evidence" value="ECO:0007669"/>
    <property type="project" value="TreeGrafter"/>
</dbReference>
<dbReference type="SFLD" id="SFLDS00003">
    <property type="entry name" value="Haloacid_Dehalogenase"/>
    <property type="match status" value="1"/>
</dbReference>
<evidence type="ECO:0000313" key="3">
    <source>
        <dbReference type="Proteomes" id="UP000288943"/>
    </source>
</evidence>
<dbReference type="SFLD" id="SFLDG01140">
    <property type="entry name" value="C2.B:_Phosphomannomutase_and_P"/>
    <property type="match status" value="1"/>
</dbReference>
<dbReference type="PANTHER" id="PTHR10000">
    <property type="entry name" value="PHOSPHOSERINE PHOSPHATASE"/>
    <property type="match status" value="1"/>
</dbReference>
<dbReference type="Pfam" id="PF08282">
    <property type="entry name" value="Hydrolase_3"/>
    <property type="match status" value="1"/>
</dbReference>
<dbReference type="Proteomes" id="UP001527202">
    <property type="component" value="Unassembled WGS sequence"/>
</dbReference>
<reference evidence="1 4" key="2">
    <citation type="submission" date="2022-05" db="EMBL/GenBank/DDBJ databases">
        <title>Genome Sequencing of Bee-Associated Microbes.</title>
        <authorList>
            <person name="Dunlap C."/>
        </authorList>
    </citation>
    <scope>NUCLEOTIDE SEQUENCE [LARGE SCALE GENOMIC DNA]</scope>
    <source>
        <strain evidence="1 4">NRRL B-23120</strain>
    </source>
</reference>
<dbReference type="NCBIfam" id="TIGR01484">
    <property type="entry name" value="HAD-SF-IIB"/>
    <property type="match status" value="1"/>
</dbReference>
<accession>A0A410WW29</accession>
<gene>
    <name evidence="1" type="ORF">M5X16_17960</name>
    <name evidence="2" type="ORF">PC41400_13505</name>
</gene>
<proteinExistence type="predicted"/>
<dbReference type="OrthoDB" id="9806027at2"/>
<protein>
    <submittedName>
        <fullName evidence="2">Cof-type HAD-IIB family hydrolase</fullName>
    </submittedName>
</protein>
<dbReference type="SUPFAM" id="SSF56784">
    <property type="entry name" value="HAD-like"/>
    <property type="match status" value="1"/>
</dbReference>
<keyword evidence="2" id="KW-0378">Hydrolase</keyword>
<dbReference type="EMBL" id="CP026520">
    <property type="protein sequence ID" value="QAV18639.1"/>
    <property type="molecule type" value="Genomic_DNA"/>
</dbReference>
<sequence>MIKLIVTDLDGTLMNADLEVADADARMLREAAGQGVQICIASGRLYPDIRMIMDRVGVKAYGISQNGSAVYTREGEQVDASHFPADRASDLFEIVSKREIVFFVCCSDETIRLHKSTDASRPYEERLLSPAVHQADIGREIRSGQVKPCKFSLFGDMEKLLSFREELMEKYAGSVEAVISDHDCMDLMPAGISKGIGLARLLKELGLKHDEAACVGDSYNDLPMFALTPHSFAMIKSQDEVKAGAGHTTSSVAEMVTAVLEHNRSRRGNEAVEAQV</sequence>
<dbReference type="GeneID" id="95375829"/>
<dbReference type="KEGG" id="pchi:PC41400_13505"/>
<dbReference type="NCBIfam" id="TIGR00099">
    <property type="entry name" value="Cof-subfamily"/>
    <property type="match status" value="1"/>
</dbReference>
<evidence type="ECO:0000313" key="4">
    <source>
        <dbReference type="Proteomes" id="UP001527202"/>
    </source>
</evidence>
<dbReference type="RefSeq" id="WP_042227987.1">
    <property type="nucleotide sequence ID" value="NZ_CP026520.1"/>
</dbReference>
<dbReference type="InterPro" id="IPR036412">
    <property type="entry name" value="HAD-like_sf"/>
</dbReference>